<feature type="transmembrane region" description="Helical" evidence="1">
    <location>
        <begin position="103"/>
        <end position="121"/>
    </location>
</feature>
<name>A0A6J2UC34_DROLE</name>
<dbReference type="GeneID" id="115632127"/>
<evidence type="ECO:0000256" key="1">
    <source>
        <dbReference type="SAM" id="Phobius"/>
    </source>
</evidence>
<reference evidence="3" key="1">
    <citation type="submission" date="2025-08" db="UniProtKB">
        <authorList>
            <consortium name="RefSeq"/>
        </authorList>
    </citation>
    <scope>IDENTIFICATION</scope>
    <source>
        <strain evidence="3">11010-0011.00</strain>
        <tissue evidence="3">Whole body</tissue>
    </source>
</reference>
<dbReference type="AlphaFoldDB" id="A0A6J2UC34"/>
<dbReference type="RefSeq" id="XP_030384993.1">
    <property type="nucleotide sequence ID" value="XM_030529133.1"/>
</dbReference>
<keyword evidence="1" id="KW-1133">Transmembrane helix</keyword>
<organism evidence="2 3">
    <name type="scientific">Drosophila lebanonensis</name>
    <name type="common">Fruit fly</name>
    <name type="synonym">Scaptodrosophila lebanonensis</name>
    <dbReference type="NCBI Taxonomy" id="7225"/>
    <lineage>
        <taxon>Eukaryota</taxon>
        <taxon>Metazoa</taxon>
        <taxon>Ecdysozoa</taxon>
        <taxon>Arthropoda</taxon>
        <taxon>Hexapoda</taxon>
        <taxon>Insecta</taxon>
        <taxon>Pterygota</taxon>
        <taxon>Neoptera</taxon>
        <taxon>Endopterygota</taxon>
        <taxon>Diptera</taxon>
        <taxon>Brachycera</taxon>
        <taxon>Muscomorpha</taxon>
        <taxon>Ephydroidea</taxon>
        <taxon>Drosophilidae</taxon>
        <taxon>Scaptodrosophila</taxon>
    </lineage>
</organism>
<feature type="transmembrane region" description="Helical" evidence="1">
    <location>
        <begin position="127"/>
        <end position="148"/>
    </location>
</feature>
<keyword evidence="1" id="KW-0472">Membrane</keyword>
<keyword evidence="1" id="KW-0812">Transmembrane</keyword>
<evidence type="ECO:0000313" key="3">
    <source>
        <dbReference type="RefSeq" id="XP_030384993.1"/>
    </source>
</evidence>
<sequence length="151" mass="17553">MPTFNVNLALITSCRQQQQQQQQQKQAGILFQQTNFQFLLMFENRLEIWPIFDWETAEERRDFVLRVYLLLAAFMAFALLQWLAVLGFFTAKGKELLSAHESAVVLVFAVTMLLFLIFLVSSQVRGMSYLSCFLSMLIVSADWILLLYHNS</sequence>
<gene>
    <name evidence="3" type="primary">LOC115632127</name>
</gene>
<evidence type="ECO:0000313" key="2">
    <source>
        <dbReference type="Proteomes" id="UP000504634"/>
    </source>
</evidence>
<protein>
    <submittedName>
        <fullName evidence="3">Uncharacterized protein LOC115632127</fullName>
    </submittedName>
</protein>
<dbReference type="Proteomes" id="UP000504634">
    <property type="component" value="Unplaced"/>
</dbReference>
<feature type="transmembrane region" description="Helical" evidence="1">
    <location>
        <begin position="67"/>
        <end position="91"/>
    </location>
</feature>
<accession>A0A6J2UC34</accession>
<proteinExistence type="predicted"/>
<keyword evidence="2" id="KW-1185">Reference proteome</keyword>